<feature type="region of interest" description="Disordered" evidence="1">
    <location>
        <begin position="74"/>
        <end position="156"/>
    </location>
</feature>
<dbReference type="PROSITE" id="PS50048">
    <property type="entry name" value="ZN2_CY6_FUNGAL_2"/>
    <property type="match status" value="1"/>
</dbReference>
<reference evidence="3" key="1">
    <citation type="submission" date="2016-04" db="EMBL/GenBank/DDBJ databases">
        <authorList>
            <person name="Nguyen H.D."/>
            <person name="Samba Siva P."/>
            <person name="Cullis J."/>
            <person name="Levesque C.A."/>
            <person name="Hambleton S."/>
        </authorList>
    </citation>
    <scope>NUCLEOTIDE SEQUENCE</scope>
    <source>
        <strain evidence="3">DAOMC 236422</strain>
    </source>
</reference>
<feature type="compositionally biased region" description="Low complexity" evidence="1">
    <location>
        <begin position="942"/>
        <end position="959"/>
    </location>
</feature>
<feature type="region of interest" description="Disordered" evidence="1">
    <location>
        <begin position="905"/>
        <end position="1010"/>
    </location>
</feature>
<evidence type="ECO:0000313" key="4">
    <source>
        <dbReference type="Proteomes" id="UP000078113"/>
    </source>
</evidence>
<dbReference type="GO" id="GO:0008270">
    <property type="term" value="F:zinc ion binding"/>
    <property type="evidence" value="ECO:0007669"/>
    <property type="project" value="InterPro"/>
</dbReference>
<feature type="compositionally biased region" description="Pro residues" evidence="1">
    <location>
        <begin position="292"/>
        <end position="306"/>
    </location>
</feature>
<feature type="domain" description="Zn(2)-C6 fungal-type" evidence="2">
    <location>
        <begin position="26"/>
        <end position="74"/>
    </location>
</feature>
<feature type="compositionally biased region" description="Low complexity" evidence="1">
    <location>
        <begin position="95"/>
        <end position="123"/>
    </location>
</feature>
<feature type="region of interest" description="Disordered" evidence="1">
    <location>
        <begin position="511"/>
        <end position="545"/>
    </location>
</feature>
<gene>
    <name evidence="3" type="ORF">A4X09_0g2162</name>
</gene>
<feature type="compositionally biased region" description="Polar residues" evidence="1">
    <location>
        <begin position="701"/>
        <end position="711"/>
    </location>
</feature>
<dbReference type="AlphaFoldDB" id="A0A8X7NCX8"/>
<name>A0A8X7NCX8_9BASI</name>
<proteinExistence type="predicted"/>
<dbReference type="Proteomes" id="UP000078113">
    <property type="component" value="Unassembled WGS sequence"/>
</dbReference>
<dbReference type="InterPro" id="IPR036864">
    <property type="entry name" value="Zn2-C6_fun-type_DNA-bd_sf"/>
</dbReference>
<evidence type="ECO:0000256" key="1">
    <source>
        <dbReference type="SAM" id="MobiDB-lite"/>
    </source>
</evidence>
<evidence type="ECO:0000259" key="2">
    <source>
        <dbReference type="PROSITE" id="PS50048"/>
    </source>
</evidence>
<feature type="region of interest" description="Disordered" evidence="1">
    <location>
        <begin position="611"/>
        <end position="725"/>
    </location>
</feature>
<feature type="compositionally biased region" description="Basic and acidic residues" evidence="1">
    <location>
        <begin position="714"/>
        <end position="725"/>
    </location>
</feature>
<feature type="compositionally biased region" description="Polar residues" evidence="1">
    <location>
        <begin position="438"/>
        <end position="452"/>
    </location>
</feature>
<keyword evidence="4" id="KW-1185">Reference proteome</keyword>
<feature type="compositionally biased region" description="Low complexity" evidence="1">
    <location>
        <begin position="971"/>
        <end position="992"/>
    </location>
</feature>
<sequence length="1116" mass="115307">MSPSTPATSTSAGPRLTTVPINIRAACESCRTRKLKCSGQPVDAAMQATNIVAGGPDAVNKCARCAKEGTECLFASRAPIGRPKKRKSEDGTDLPSSTRRSSSAAPGTDPASAQASSSSSTSKPRQRKTPGPARKRSKKDPPQTDQSIQQFDPQQNQLVANAAAAAAAAIAMGADTAAYVDGNGDSIPNSNLNGFTDVSSPAAAASTLLDFRYQQQSAHPTTSMGPYPATRYQTAPPGPPPPFANAGPSAAEDSFTHSNMNGNDSPAEDWQMDPQLQRDFRERQQRGLHRIPGPPDFDPGPPPPAADPSTSQFVHPSSRLHSHFVPLPPDQTPSSAFHSLPSETTTPQSMSRPRNLPGLYEQSISNSPSYSSLGLQTPATEISLLNSSSGLGPNLNSLSLAAFLSSLDTLSLTASDGLTPAMLDSSSLGGSLGAPMPVSSSSATAQPDNTASMPRDQIANGSNQGFVLGSALFTDVSQNQRALFAFNSATPSGPVIAANFVSDMVSQPGQSASQHASMFMQGNSDPSTALHGDMVPGHGQQGQRDLLPEANQPEANQGAAVPTSQPMAVTATTEELAGLSYALPADFKWWDDFFSKGPLISGGAKQPVVTAAAAAPQDPQATTVGAEGETSVEGHVEQSDRANKTKEGARNDDSATDQPPAKKDCCQPKSSSPSQPSAYATTADEGVKPAGSCCGPKTPLLGTSVTEQSSPVAEHNKPARSERAGTVHCVPDPKGEGCTCLCNAEVALLSVRRVLKRTEAIPLNEEMLSTGSGRIERPFRSNAVATTLHLTLSASQAVSAQCACSADCPTCREDGGMMMGPSSSSKRGLDSGEVGAGAGVGASPRIVSASLLVSTALQIYARAVKMLRETLARAAPPGLLEPAQLREEEGSGGDVSEVVLGKKRMVEDGPGNGVSGPTPEAWSCAHPGHSLTLSAADRGRDGASSGSSSRTSTGMDSSGALVPPESPPPSCCETSITSTGVTTAVGSGSGCSTHHHTPGGGGSKGGSTPELDIDIKIGNTYRPLPHNARRIALFAMKLELRDLQEALRKVAVLAQADGVMGWPEGERETIEGGDGKAESGLAITAPTLNPIDRMVINKLHVQLGELLNTVESLEQW</sequence>
<feature type="compositionally biased region" description="Polar residues" evidence="1">
    <location>
        <begin position="143"/>
        <end position="156"/>
    </location>
</feature>
<accession>A0A8X7NCX8</accession>
<feature type="compositionally biased region" description="Basic residues" evidence="1">
    <location>
        <begin position="124"/>
        <end position="138"/>
    </location>
</feature>
<feature type="compositionally biased region" description="Basic and acidic residues" evidence="1">
    <location>
        <begin position="276"/>
        <end position="285"/>
    </location>
</feature>
<dbReference type="Gene3D" id="4.10.240.10">
    <property type="entry name" value="Zn(2)-C6 fungal-type DNA-binding domain"/>
    <property type="match status" value="1"/>
</dbReference>
<dbReference type="CDD" id="cd00067">
    <property type="entry name" value="GAL4"/>
    <property type="match status" value="1"/>
</dbReference>
<feature type="region of interest" description="Disordered" evidence="1">
    <location>
        <begin position="214"/>
        <end position="372"/>
    </location>
</feature>
<feature type="compositionally biased region" description="Polar residues" evidence="1">
    <location>
        <begin position="332"/>
        <end position="352"/>
    </location>
</feature>
<reference evidence="3" key="2">
    <citation type="journal article" date="2019" name="IMA Fungus">
        <title>Genome sequencing and comparison of five Tilletia species to identify candidate genes for the detection of regulated species infecting wheat.</title>
        <authorList>
            <person name="Nguyen H.D.T."/>
            <person name="Sultana T."/>
            <person name="Kesanakurti P."/>
            <person name="Hambleton S."/>
        </authorList>
    </citation>
    <scope>NUCLEOTIDE SEQUENCE</scope>
    <source>
        <strain evidence="3">DAOMC 236422</strain>
    </source>
</reference>
<feature type="compositionally biased region" description="Polar residues" evidence="1">
    <location>
        <begin position="511"/>
        <end position="527"/>
    </location>
</feature>
<protein>
    <recommendedName>
        <fullName evidence="2">Zn(2)-C6 fungal-type domain-containing protein</fullName>
    </recommendedName>
</protein>
<organism evidence="3 4">
    <name type="scientific">Tilletia walkeri</name>
    <dbReference type="NCBI Taxonomy" id="117179"/>
    <lineage>
        <taxon>Eukaryota</taxon>
        <taxon>Fungi</taxon>
        <taxon>Dikarya</taxon>
        <taxon>Basidiomycota</taxon>
        <taxon>Ustilaginomycotina</taxon>
        <taxon>Exobasidiomycetes</taxon>
        <taxon>Tilletiales</taxon>
        <taxon>Tilletiaceae</taxon>
        <taxon>Tilletia</taxon>
    </lineage>
</organism>
<dbReference type="SUPFAM" id="SSF57701">
    <property type="entry name" value="Zn2/Cys6 DNA-binding domain"/>
    <property type="match status" value="1"/>
</dbReference>
<feature type="compositionally biased region" description="Polar residues" evidence="1">
    <location>
        <begin position="362"/>
        <end position="372"/>
    </location>
</feature>
<feature type="compositionally biased region" description="Basic and acidic residues" evidence="1">
    <location>
        <begin position="632"/>
        <end position="653"/>
    </location>
</feature>
<feature type="region of interest" description="Disordered" evidence="1">
    <location>
        <begin position="432"/>
        <end position="458"/>
    </location>
</feature>
<dbReference type="InterPro" id="IPR001138">
    <property type="entry name" value="Zn2Cys6_DnaBD"/>
</dbReference>
<comment type="caution">
    <text evidence="3">The sequence shown here is derived from an EMBL/GenBank/DDBJ whole genome shotgun (WGS) entry which is preliminary data.</text>
</comment>
<dbReference type="GO" id="GO:0000981">
    <property type="term" value="F:DNA-binding transcription factor activity, RNA polymerase II-specific"/>
    <property type="evidence" value="ECO:0007669"/>
    <property type="project" value="InterPro"/>
</dbReference>
<dbReference type="SMART" id="SM00066">
    <property type="entry name" value="GAL4"/>
    <property type="match status" value="1"/>
</dbReference>
<evidence type="ECO:0000313" key="3">
    <source>
        <dbReference type="EMBL" id="KAE8270185.1"/>
    </source>
</evidence>
<feature type="compositionally biased region" description="Low complexity" evidence="1">
    <location>
        <begin position="667"/>
        <end position="677"/>
    </location>
</feature>
<feature type="compositionally biased region" description="Polar residues" evidence="1">
    <location>
        <begin position="214"/>
        <end position="224"/>
    </location>
</feature>
<feature type="compositionally biased region" description="Low complexity" evidence="1">
    <location>
        <begin position="611"/>
        <end position="624"/>
    </location>
</feature>
<dbReference type="EMBL" id="LWDG02000060">
    <property type="protein sequence ID" value="KAE8270185.1"/>
    <property type="molecule type" value="Genomic_DNA"/>
</dbReference>